<keyword evidence="2" id="KW-1185">Reference proteome</keyword>
<dbReference type="RefSeq" id="WP_075128192.1">
    <property type="nucleotide sequence ID" value="NZ_MSIE01000048.1"/>
</dbReference>
<name>A0A1Q8CKE5_9PSEU</name>
<dbReference type="STRING" id="1912961.BU204_25035"/>
<evidence type="ECO:0000313" key="2">
    <source>
        <dbReference type="Proteomes" id="UP000185596"/>
    </source>
</evidence>
<dbReference type="EMBL" id="MSIE01000048">
    <property type="protein sequence ID" value="OLF14826.1"/>
    <property type="molecule type" value="Genomic_DNA"/>
</dbReference>
<gene>
    <name evidence="1" type="ORF">BU204_25035</name>
</gene>
<reference evidence="1 2" key="1">
    <citation type="submission" date="2016-12" db="EMBL/GenBank/DDBJ databases">
        <title>The draft genome sequence of Actinophytocola sp. 11-183.</title>
        <authorList>
            <person name="Wang W."/>
            <person name="Yuan L."/>
        </authorList>
    </citation>
    <scope>NUCLEOTIDE SEQUENCE [LARGE SCALE GENOMIC DNA]</scope>
    <source>
        <strain evidence="1 2">11-183</strain>
    </source>
</reference>
<accession>A0A1Q8CKE5</accession>
<sequence>MIWAHYLDRLDLQEALAAGPVSLRIRGIATSPHGYLTYHQVEDQLPAGITWSDRRDRMATVVTPLHDAQPHRSARPLTAYVMTDRVYLPNLTTEVRPPGSTTLYVTPGVPFAFETMATWPITADPRDVPVGWQTSKPRRFERGERTEMPWLKAPYGPALSTTTTGTEGETLPLAYRSGDKLNLNLPMFTNSPGTGRRGWYDPGTDTGSTTLSRDGKRIGHNDVPGIAGFDLPAGPGRYELTVDAGYRLPGWPLATRVTEKWSFTSSGERAGPLPLLDVEYDLPLDLTNAAPAGKELTGAVQVAQQVGAERTGITSVRLEVSYDDGAIWQRAVVDRDGPRWSVRIPAGASGREFASLRTTATDTAGNKVTETLVRAYRLT</sequence>
<comment type="caution">
    <text evidence="1">The sequence shown here is derived from an EMBL/GenBank/DDBJ whole genome shotgun (WGS) entry which is preliminary data.</text>
</comment>
<dbReference type="OrthoDB" id="9795680at2"/>
<dbReference type="AlphaFoldDB" id="A0A1Q8CKE5"/>
<proteinExistence type="predicted"/>
<dbReference type="Proteomes" id="UP000185596">
    <property type="component" value="Unassembled WGS sequence"/>
</dbReference>
<evidence type="ECO:0000313" key="1">
    <source>
        <dbReference type="EMBL" id="OLF14826.1"/>
    </source>
</evidence>
<organism evidence="1 2">
    <name type="scientific">Actinophytocola xanthii</name>
    <dbReference type="NCBI Taxonomy" id="1912961"/>
    <lineage>
        <taxon>Bacteria</taxon>
        <taxon>Bacillati</taxon>
        <taxon>Actinomycetota</taxon>
        <taxon>Actinomycetes</taxon>
        <taxon>Pseudonocardiales</taxon>
        <taxon>Pseudonocardiaceae</taxon>
    </lineage>
</organism>
<protein>
    <submittedName>
        <fullName evidence="1">Uncharacterized protein</fullName>
    </submittedName>
</protein>